<evidence type="ECO:0000256" key="7">
    <source>
        <dbReference type="ARBA" id="ARBA00023136"/>
    </source>
</evidence>
<dbReference type="GO" id="GO:0022857">
    <property type="term" value="F:transmembrane transporter activity"/>
    <property type="evidence" value="ECO:0007669"/>
    <property type="project" value="UniProtKB-UniRule"/>
</dbReference>
<reference evidence="11 12" key="1">
    <citation type="submission" date="2019-11" db="EMBL/GenBank/DDBJ databases">
        <title>Pseudooceanicola pacifica sp. nov., isolated from deep-sea sediment of the Pacific Ocean.</title>
        <authorList>
            <person name="Lyu L."/>
        </authorList>
    </citation>
    <scope>NUCLEOTIDE SEQUENCE [LARGE SCALE GENOMIC DNA]</scope>
    <source>
        <strain evidence="11 12">216_PA32_1</strain>
    </source>
</reference>
<feature type="domain" description="Tripartite ATP-independent periplasmic transporters DctQ component" evidence="10">
    <location>
        <begin position="53"/>
        <end position="187"/>
    </location>
</feature>
<evidence type="ECO:0000313" key="11">
    <source>
        <dbReference type="EMBL" id="MWB78082.1"/>
    </source>
</evidence>
<dbReference type="GO" id="GO:0015740">
    <property type="term" value="P:C4-dicarboxylate transport"/>
    <property type="evidence" value="ECO:0007669"/>
    <property type="project" value="TreeGrafter"/>
</dbReference>
<dbReference type="InterPro" id="IPR007387">
    <property type="entry name" value="TRAP_DctQ"/>
</dbReference>
<dbReference type="PANTHER" id="PTHR35011">
    <property type="entry name" value="2,3-DIKETO-L-GULONATE TRAP TRANSPORTER SMALL PERMEASE PROTEIN YIAM"/>
    <property type="match status" value="1"/>
</dbReference>
<gene>
    <name evidence="11" type="ORF">GLS40_08615</name>
</gene>
<evidence type="ECO:0000259" key="10">
    <source>
        <dbReference type="Pfam" id="PF04290"/>
    </source>
</evidence>
<name>A0A844WCT8_9RHOB</name>
<dbReference type="AlphaFoldDB" id="A0A844WCT8"/>
<evidence type="ECO:0000256" key="8">
    <source>
        <dbReference type="ARBA" id="ARBA00038436"/>
    </source>
</evidence>
<dbReference type="Pfam" id="PF04290">
    <property type="entry name" value="DctQ"/>
    <property type="match status" value="1"/>
</dbReference>
<evidence type="ECO:0000313" key="12">
    <source>
        <dbReference type="Proteomes" id="UP000443843"/>
    </source>
</evidence>
<proteinExistence type="inferred from homology"/>
<evidence type="ECO:0000256" key="1">
    <source>
        <dbReference type="ARBA" id="ARBA00004429"/>
    </source>
</evidence>
<dbReference type="PANTHER" id="PTHR35011:SF10">
    <property type="entry name" value="TRAP TRANSPORTER SMALL PERMEASE PROTEIN"/>
    <property type="match status" value="1"/>
</dbReference>
<dbReference type="GO" id="GO:0005886">
    <property type="term" value="C:plasma membrane"/>
    <property type="evidence" value="ECO:0007669"/>
    <property type="project" value="UniProtKB-SubCell"/>
</dbReference>
<evidence type="ECO:0000256" key="3">
    <source>
        <dbReference type="ARBA" id="ARBA00022475"/>
    </source>
</evidence>
<feature type="transmembrane region" description="Helical" evidence="9">
    <location>
        <begin position="37"/>
        <end position="59"/>
    </location>
</feature>
<dbReference type="Proteomes" id="UP000443843">
    <property type="component" value="Unassembled WGS sequence"/>
</dbReference>
<protein>
    <recommendedName>
        <fullName evidence="9">TRAP transporter small permease protein</fullName>
    </recommendedName>
</protein>
<accession>A0A844WCT8</accession>
<comment type="subunit">
    <text evidence="9">The complex comprises the extracytoplasmic solute receptor protein and the two transmembrane proteins.</text>
</comment>
<keyword evidence="3" id="KW-1003">Cell membrane</keyword>
<sequence>MKSCCASTSTARSASDPELQEIGMNTIGKAFASAVRIASAIAFAVAGACMVAMMVHIFLDVLLRGLFNKPLTGTLEIVSSYYMVAVSFLPLAALELSRDMVFVEVFTARMSASRRRVMDAFARLLAFGAMGLIAVSAAKYAWKQTLRGEFMDVVFFDLLIWPTRWIAATGFAFAALAALVVLVRTLRDRLVGPDPQDDGTRHGAID</sequence>
<evidence type="ECO:0000256" key="4">
    <source>
        <dbReference type="ARBA" id="ARBA00022519"/>
    </source>
</evidence>
<evidence type="ECO:0000256" key="5">
    <source>
        <dbReference type="ARBA" id="ARBA00022692"/>
    </source>
</evidence>
<comment type="caution">
    <text evidence="11">The sequence shown here is derived from an EMBL/GenBank/DDBJ whole genome shotgun (WGS) entry which is preliminary data.</text>
</comment>
<keyword evidence="5 9" id="KW-0812">Transmembrane</keyword>
<organism evidence="11 12">
    <name type="scientific">Pseudooceanicola pacificus</name>
    <dbReference type="NCBI Taxonomy" id="2676438"/>
    <lineage>
        <taxon>Bacteria</taxon>
        <taxon>Pseudomonadati</taxon>
        <taxon>Pseudomonadota</taxon>
        <taxon>Alphaproteobacteria</taxon>
        <taxon>Rhodobacterales</taxon>
        <taxon>Paracoccaceae</taxon>
        <taxon>Pseudooceanicola</taxon>
    </lineage>
</organism>
<comment type="similarity">
    <text evidence="8 9">Belongs to the TRAP transporter small permease family.</text>
</comment>
<evidence type="ECO:0000256" key="6">
    <source>
        <dbReference type="ARBA" id="ARBA00022989"/>
    </source>
</evidence>
<comment type="function">
    <text evidence="9">Part of the tripartite ATP-independent periplasmic (TRAP) transport system.</text>
</comment>
<evidence type="ECO:0000256" key="2">
    <source>
        <dbReference type="ARBA" id="ARBA00022448"/>
    </source>
</evidence>
<keyword evidence="12" id="KW-1185">Reference proteome</keyword>
<comment type="subcellular location">
    <subcellularLocation>
        <location evidence="1 9">Cell inner membrane</location>
        <topology evidence="1 9">Multi-pass membrane protein</topology>
    </subcellularLocation>
</comment>
<feature type="transmembrane region" description="Helical" evidence="9">
    <location>
        <begin position="117"/>
        <end position="142"/>
    </location>
</feature>
<feature type="transmembrane region" description="Helical" evidence="9">
    <location>
        <begin position="79"/>
        <end position="96"/>
    </location>
</feature>
<feature type="transmembrane region" description="Helical" evidence="9">
    <location>
        <begin position="162"/>
        <end position="183"/>
    </location>
</feature>
<keyword evidence="2 9" id="KW-0813">Transport</keyword>
<keyword evidence="7 9" id="KW-0472">Membrane</keyword>
<dbReference type="InterPro" id="IPR055348">
    <property type="entry name" value="DctQ"/>
</dbReference>
<evidence type="ECO:0000256" key="9">
    <source>
        <dbReference type="RuleBase" id="RU369079"/>
    </source>
</evidence>
<keyword evidence="4 9" id="KW-0997">Cell inner membrane</keyword>
<dbReference type="EMBL" id="WNXQ01000004">
    <property type="protein sequence ID" value="MWB78082.1"/>
    <property type="molecule type" value="Genomic_DNA"/>
</dbReference>
<keyword evidence="6 9" id="KW-1133">Transmembrane helix</keyword>